<dbReference type="EMBL" id="CP003260">
    <property type="protein sequence ID" value="AFG35162.1"/>
    <property type="molecule type" value="Genomic_DNA"/>
</dbReference>
<proteinExistence type="predicted"/>
<dbReference type="PATRIC" id="fig|771875.3.peg.1079"/>
<protein>
    <recommendedName>
        <fullName evidence="3">DNA polymerase III subunit beta</fullName>
    </recommendedName>
</protein>
<gene>
    <name evidence="1" type="ordered locus">Ferpe_1055</name>
</gene>
<dbReference type="KEGG" id="fpe:Ferpe_1055"/>
<dbReference type="HOGENOM" id="CLU_753866_0_0_0"/>
<dbReference type="AlphaFoldDB" id="H9UCB9"/>
<organism evidence="1 2">
    <name type="scientific">Fervidobacterium pennivorans (strain DSM 9078 / Ven5)</name>
    <dbReference type="NCBI Taxonomy" id="771875"/>
    <lineage>
        <taxon>Bacteria</taxon>
        <taxon>Thermotogati</taxon>
        <taxon>Thermotogota</taxon>
        <taxon>Thermotogae</taxon>
        <taxon>Thermotogales</taxon>
        <taxon>Fervidobacteriaceae</taxon>
        <taxon>Fervidobacterium</taxon>
    </lineage>
</organism>
<dbReference type="STRING" id="771875.Ferpe_1055"/>
<reference evidence="1" key="1">
    <citation type="submission" date="2012-03" db="EMBL/GenBank/DDBJ databases">
        <title>Complete sequence of Fervidobacterium pennivorans DSM 9078.</title>
        <authorList>
            <consortium name="US DOE Joint Genome Institute"/>
            <person name="Lucas S."/>
            <person name="Han J."/>
            <person name="Lapidus A."/>
            <person name="Cheng J.-F."/>
            <person name="Goodwin L."/>
            <person name="Pitluck S."/>
            <person name="Peters L."/>
            <person name="Ovchinnikova G."/>
            <person name="Lu M."/>
            <person name="Detter J.C."/>
            <person name="Han C."/>
            <person name="Tapia R."/>
            <person name="Land M."/>
            <person name="Hauser L."/>
            <person name="Kyrpides N."/>
            <person name="Ivanova N."/>
            <person name="Pagani I."/>
            <person name="Noll K.M."/>
            <person name="Woyke T."/>
        </authorList>
    </citation>
    <scope>NUCLEOTIDE SEQUENCE</scope>
    <source>
        <strain evidence="1">DSM 9078</strain>
    </source>
</reference>
<dbReference type="eggNOG" id="COG0592">
    <property type="taxonomic scope" value="Bacteria"/>
</dbReference>
<evidence type="ECO:0000313" key="1">
    <source>
        <dbReference type="EMBL" id="AFG35162.1"/>
    </source>
</evidence>
<name>H9UCB9_FERPD</name>
<keyword evidence="2" id="KW-1185">Reference proteome</keyword>
<dbReference type="Proteomes" id="UP000007384">
    <property type="component" value="Chromosome"/>
</dbReference>
<evidence type="ECO:0000313" key="2">
    <source>
        <dbReference type="Proteomes" id="UP000007384"/>
    </source>
</evidence>
<evidence type="ECO:0008006" key="3">
    <source>
        <dbReference type="Google" id="ProtNLM"/>
    </source>
</evidence>
<sequence length="386" mass="44057">MKLSSVHNLSSGDTSVNYIVEVEAEVLKDIIKKADKVCGTLEPSMRKLVFLSEDERLYVIASDGCLSGYFPVVPFYSKITSPFEVPLDVVKHFVSELSGKISLHFQDGVLSLKSQNEILRLRIAPFQKDREEKIFVPKHPEGAAFSKRKLLSEIDFASSFLEEGSYVDLYFSRNALEVISQHYGLVAYSRLDVERNTDNSEMVSENDVVSFSIRIPYVSTRHLIKVLEIEETNQVQFSFNPIRNKVIIFSGDTFTMCADIPEETPHMLRNLCSRFEPKIRILSSLLQRLLRRSLIAGRFSDVEIYSRHGEIVVVSQHGPIAYKGSIPIQRESEEVRFSFQTKAFMLRSVLNRIGSQHVLIDNVDEYVLLAPPSLSRFLVVRNQRIQ</sequence>
<accession>H9UCB9</accession>